<evidence type="ECO:0000313" key="1">
    <source>
        <dbReference type="Proteomes" id="UP000887574"/>
    </source>
</evidence>
<sequence length="446" mass="51606">MLTVWKKSYIALCRIYNVDRHIRLKLNSGLELSLHFAEDSSRTDLVDVHQIIDENYVAVLSDLSKQLPSSYRLHAENSKLAIIVSNHETTFDVAYTADKPTFIALSSASRESVVFVEHCQPVYLMLHPGSIPDYVLYMAQMKQIMSTESSSDTLIVKYKCGDDKISAVHLQQFFGFFDHQVVMHAMKDKKYVISRRSHKEVVILDFPLVNIETNIMREKKEIFSTPYKLAFFSKNESWTDGIDLRGIERLFIADASKSSDMVVLKTQNELLLYNNKIQKVLRLGNFSRLYPIDVQFKNDIQSTEELFDEAIDLNTFVTENEHILISAYVKTNQLSAIKIEENADFFLQGVDKISAFFMTEPLQNVTAIEKRLIFSYGNQTFQVHGWILIQNIGQFLYLITLFWISHCFHCKIWTISREKLSRCSAKEAEDHTCCLVMKKLISRLIR</sequence>
<name>A0A915ETT5_9BILA</name>
<organism evidence="1 2">
    <name type="scientific">Ditylenchus dipsaci</name>
    <dbReference type="NCBI Taxonomy" id="166011"/>
    <lineage>
        <taxon>Eukaryota</taxon>
        <taxon>Metazoa</taxon>
        <taxon>Ecdysozoa</taxon>
        <taxon>Nematoda</taxon>
        <taxon>Chromadorea</taxon>
        <taxon>Rhabditida</taxon>
        <taxon>Tylenchina</taxon>
        <taxon>Tylenchomorpha</taxon>
        <taxon>Sphaerularioidea</taxon>
        <taxon>Anguinidae</taxon>
        <taxon>Anguininae</taxon>
        <taxon>Ditylenchus</taxon>
    </lineage>
</organism>
<protein>
    <submittedName>
        <fullName evidence="2">Uncharacterized protein</fullName>
    </submittedName>
</protein>
<accession>A0A915ETT5</accession>
<dbReference type="WBParaSite" id="jg945">
    <property type="protein sequence ID" value="jg945"/>
    <property type="gene ID" value="jg945"/>
</dbReference>
<dbReference type="Proteomes" id="UP000887574">
    <property type="component" value="Unplaced"/>
</dbReference>
<proteinExistence type="predicted"/>
<evidence type="ECO:0000313" key="2">
    <source>
        <dbReference type="WBParaSite" id="jg945"/>
    </source>
</evidence>
<keyword evidence="1" id="KW-1185">Reference proteome</keyword>
<reference evidence="2" key="1">
    <citation type="submission" date="2022-11" db="UniProtKB">
        <authorList>
            <consortium name="WormBaseParasite"/>
        </authorList>
    </citation>
    <scope>IDENTIFICATION</scope>
</reference>
<dbReference type="AlphaFoldDB" id="A0A915ETT5"/>